<evidence type="ECO:0000313" key="2">
    <source>
        <dbReference type="EMBL" id="EAZ91935.1"/>
    </source>
</evidence>
<dbReference type="Proteomes" id="UP000003781">
    <property type="component" value="Unassembled WGS sequence"/>
</dbReference>
<sequence>MRWYKTINWEQVTRSYQSDKISYPSYYTSVNYHGIQNGYLNPIAAITYDIITPLATLPSEQWLRQSLLKTITIKPIKILDLGCGTGTNTINLKTTFPKAEVMGLDLSPYMLAIADKKSRINQQEIIWKQGLAESTDISSYSCDLITISLLFHEVPNKISQAILKESLRLLKPKGQLIILNANQQRLRYLKWLTKLFREPYSFTYAQGNIREWLEKIGFQTIKSKPIGGIYQITSAYKL</sequence>
<dbReference type="PANTHER" id="PTHR42912">
    <property type="entry name" value="METHYLTRANSFERASE"/>
    <property type="match status" value="1"/>
</dbReference>
<keyword evidence="3" id="KW-1185">Reference proteome</keyword>
<dbReference type="InterPro" id="IPR050508">
    <property type="entry name" value="Methyltransf_Superfamily"/>
</dbReference>
<dbReference type="SUPFAM" id="SSF53335">
    <property type="entry name" value="S-adenosyl-L-methionine-dependent methyltransferases"/>
    <property type="match status" value="1"/>
</dbReference>
<dbReference type="Gene3D" id="3.40.50.150">
    <property type="entry name" value="Vaccinia Virus protein VP39"/>
    <property type="match status" value="1"/>
</dbReference>
<dbReference type="InterPro" id="IPR041698">
    <property type="entry name" value="Methyltransf_25"/>
</dbReference>
<dbReference type="CDD" id="cd02440">
    <property type="entry name" value="AdoMet_MTases"/>
    <property type="match status" value="1"/>
</dbReference>
<comment type="caution">
    <text evidence="2">The sequence shown here is derived from an EMBL/GenBank/DDBJ whole genome shotgun (WGS) entry which is preliminary data.</text>
</comment>
<dbReference type="RefSeq" id="WP_008275008.1">
    <property type="nucleotide sequence ID" value="NZ_AAXW01000010.1"/>
</dbReference>
<dbReference type="PANTHER" id="PTHR42912:SF80">
    <property type="entry name" value="METHYLTRANSFERASE DOMAIN-CONTAINING PROTEIN"/>
    <property type="match status" value="1"/>
</dbReference>
<proteinExistence type="predicted"/>
<dbReference type="AlphaFoldDB" id="A3INN7"/>
<organism evidence="2 3">
    <name type="scientific">Crocosphaera chwakensis CCY0110</name>
    <dbReference type="NCBI Taxonomy" id="391612"/>
    <lineage>
        <taxon>Bacteria</taxon>
        <taxon>Bacillati</taxon>
        <taxon>Cyanobacteriota</taxon>
        <taxon>Cyanophyceae</taxon>
        <taxon>Oscillatoriophycideae</taxon>
        <taxon>Chroococcales</taxon>
        <taxon>Aphanothecaceae</taxon>
        <taxon>Crocosphaera</taxon>
        <taxon>Crocosphaera chwakensis</taxon>
    </lineage>
</organism>
<dbReference type="EMBL" id="AAXW01000010">
    <property type="protein sequence ID" value="EAZ91935.1"/>
    <property type="molecule type" value="Genomic_DNA"/>
</dbReference>
<name>A3INN7_9CHRO</name>
<evidence type="ECO:0000313" key="3">
    <source>
        <dbReference type="Proteomes" id="UP000003781"/>
    </source>
</evidence>
<protein>
    <recommendedName>
        <fullName evidence="1">Methyltransferase domain-containing protein</fullName>
    </recommendedName>
</protein>
<reference evidence="2 3" key="1">
    <citation type="submission" date="2007-03" db="EMBL/GenBank/DDBJ databases">
        <authorList>
            <person name="Stal L."/>
            <person name="Ferriera S."/>
            <person name="Johnson J."/>
            <person name="Kravitz S."/>
            <person name="Beeson K."/>
            <person name="Sutton G."/>
            <person name="Rogers Y.-H."/>
            <person name="Friedman R."/>
            <person name="Frazier M."/>
            <person name="Venter J.C."/>
        </authorList>
    </citation>
    <scope>NUCLEOTIDE SEQUENCE [LARGE SCALE GENOMIC DNA]</scope>
    <source>
        <strain evidence="2 3">CCY0110</strain>
    </source>
</reference>
<gene>
    <name evidence="2" type="ORF">CY0110_29709</name>
</gene>
<feature type="domain" description="Methyltransferase" evidence="1">
    <location>
        <begin position="78"/>
        <end position="174"/>
    </location>
</feature>
<accession>A3INN7</accession>
<dbReference type="Pfam" id="PF13649">
    <property type="entry name" value="Methyltransf_25"/>
    <property type="match status" value="1"/>
</dbReference>
<dbReference type="GO" id="GO:0008168">
    <property type="term" value="F:methyltransferase activity"/>
    <property type="evidence" value="ECO:0007669"/>
    <property type="project" value="TreeGrafter"/>
</dbReference>
<evidence type="ECO:0000259" key="1">
    <source>
        <dbReference type="Pfam" id="PF13649"/>
    </source>
</evidence>
<dbReference type="eggNOG" id="COG2226">
    <property type="taxonomic scope" value="Bacteria"/>
</dbReference>
<dbReference type="InterPro" id="IPR029063">
    <property type="entry name" value="SAM-dependent_MTases_sf"/>
</dbReference>